<organism evidence="2 3">
    <name type="scientific">Bombardia bombarda</name>
    <dbReference type="NCBI Taxonomy" id="252184"/>
    <lineage>
        <taxon>Eukaryota</taxon>
        <taxon>Fungi</taxon>
        <taxon>Dikarya</taxon>
        <taxon>Ascomycota</taxon>
        <taxon>Pezizomycotina</taxon>
        <taxon>Sordariomycetes</taxon>
        <taxon>Sordariomycetidae</taxon>
        <taxon>Sordariales</taxon>
        <taxon>Lasiosphaeriaceae</taxon>
        <taxon>Bombardia</taxon>
    </lineage>
</organism>
<accession>A0AA39X8G9</accession>
<dbReference type="AlphaFoldDB" id="A0AA39X8G9"/>
<reference evidence="2" key="1">
    <citation type="submission" date="2023-06" db="EMBL/GenBank/DDBJ databases">
        <title>Genome-scale phylogeny and comparative genomics of the fungal order Sordariales.</title>
        <authorList>
            <consortium name="Lawrence Berkeley National Laboratory"/>
            <person name="Hensen N."/>
            <person name="Bonometti L."/>
            <person name="Westerberg I."/>
            <person name="Brannstrom I.O."/>
            <person name="Guillou S."/>
            <person name="Cros-Aarteil S."/>
            <person name="Calhoun S."/>
            <person name="Haridas S."/>
            <person name="Kuo A."/>
            <person name="Mondo S."/>
            <person name="Pangilinan J."/>
            <person name="Riley R."/>
            <person name="LaButti K."/>
            <person name="Andreopoulos B."/>
            <person name="Lipzen A."/>
            <person name="Chen C."/>
            <person name="Yanf M."/>
            <person name="Daum C."/>
            <person name="Ng V."/>
            <person name="Clum A."/>
            <person name="Steindorff A."/>
            <person name="Ohm R."/>
            <person name="Martin F."/>
            <person name="Silar P."/>
            <person name="Natvig D."/>
            <person name="Lalanne C."/>
            <person name="Gautier V."/>
            <person name="Ament-velasquez S.L."/>
            <person name="Kruys A."/>
            <person name="Hutchinson M.I."/>
            <person name="Powell A.J."/>
            <person name="Barry K."/>
            <person name="Miller A.N."/>
            <person name="Grigoriev I.V."/>
            <person name="Debuchy R."/>
            <person name="Gladieux P."/>
            <person name="Thoren M.H."/>
            <person name="Johannesson H."/>
        </authorList>
    </citation>
    <scope>NUCLEOTIDE SEQUENCE</scope>
    <source>
        <strain evidence="2">SMH3391-2</strain>
    </source>
</reference>
<feature type="chain" id="PRO_5041446676" description="Secreted protein" evidence="1">
    <location>
        <begin position="24"/>
        <end position="81"/>
    </location>
</feature>
<dbReference type="EMBL" id="JAULSR010000002">
    <property type="protein sequence ID" value="KAK0628872.1"/>
    <property type="molecule type" value="Genomic_DNA"/>
</dbReference>
<keyword evidence="3" id="KW-1185">Reference proteome</keyword>
<evidence type="ECO:0008006" key="4">
    <source>
        <dbReference type="Google" id="ProtNLM"/>
    </source>
</evidence>
<evidence type="ECO:0000256" key="1">
    <source>
        <dbReference type="SAM" id="SignalP"/>
    </source>
</evidence>
<feature type="signal peptide" evidence="1">
    <location>
        <begin position="1"/>
        <end position="23"/>
    </location>
</feature>
<comment type="caution">
    <text evidence="2">The sequence shown here is derived from an EMBL/GenBank/DDBJ whole genome shotgun (WGS) entry which is preliminary data.</text>
</comment>
<evidence type="ECO:0000313" key="3">
    <source>
        <dbReference type="Proteomes" id="UP001174934"/>
    </source>
</evidence>
<name>A0AA39X8G9_9PEZI</name>
<protein>
    <recommendedName>
        <fullName evidence="4">Secreted protein</fullName>
    </recommendedName>
</protein>
<proteinExistence type="predicted"/>
<keyword evidence="1" id="KW-0732">Signal</keyword>
<evidence type="ECO:0000313" key="2">
    <source>
        <dbReference type="EMBL" id="KAK0628872.1"/>
    </source>
</evidence>
<gene>
    <name evidence="2" type="ORF">B0T17DRAFT_169008</name>
</gene>
<dbReference type="Proteomes" id="UP001174934">
    <property type="component" value="Unassembled WGS sequence"/>
</dbReference>
<sequence>MYFPHILMLLLVYCACGVWRWSADTVCPCSNCTKEPADRTQIHTRVSSPRRTLVAHSFCHMRARCNINLGVVCALRHELWF</sequence>